<evidence type="ECO:0000256" key="6">
    <source>
        <dbReference type="ARBA" id="ARBA00023065"/>
    </source>
</evidence>
<dbReference type="InterPro" id="IPR014743">
    <property type="entry name" value="Cl-channel_core"/>
</dbReference>
<evidence type="ECO:0000256" key="5">
    <source>
        <dbReference type="ARBA" id="ARBA00022989"/>
    </source>
</evidence>
<dbReference type="PROSITE" id="PS51371">
    <property type="entry name" value="CBS"/>
    <property type="match status" value="2"/>
</dbReference>
<organism evidence="14 15">
    <name type="scientific">Tigriopus californicus</name>
    <name type="common">Marine copepod</name>
    <dbReference type="NCBI Taxonomy" id="6832"/>
    <lineage>
        <taxon>Eukaryota</taxon>
        <taxon>Metazoa</taxon>
        <taxon>Ecdysozoa</taxon>
        <taxon>Arthropoda</taxon>
        <taxon>Crustacea</taxon>
        <taxon>Multicrustacea</taxon>
        <taxon>Hexanauplia</taxon>
        <taxon>Copepoda</taxon>
        <taxon>Harpacticoida</taxon>
        <taxon>Harpacticidae</taxon>
        <taxon>Tigriopus</taxon>
    </lineage>
</organism>
<dbReference type="GO" id="GO:0016020">
    <property type="term" value="C:membrane"/>
    <property type="evidence" value="ECO:0007669"/>
    <property type="project" value="UniProtKB-SubCell"/>
</dbReference>
<evidence type="ECO:0000256" key="4">
    <source>
        <dbReference type="ARBA" id="ARBA00022737"/>
    </source>
</evidence>
<dbReference type="EMBL" id="VCGU01000007">
    <property type="protein sequence ID" value="TRY73011.1"/>
    <property type="molecule type" value="Genomic_DNA"/>
</dbReference>
<feature type="transmembrane region" description="Helical" evidence="11">
    <location>
        <begin position="350"/>
        <end position="375"/>
    </location>
</feature>
<keyword evidence="3 11" id="KW-0812">Transmembrane</keyword>
<name>A0A553P5P3_TIGCA</name>
<dbReference type="SMART" id="SM00116">
    <property type="entry name" value="CBS"/>
    <property type="match status" value="2"/>
</dbReference>
<feature type="transmembrane region" description="Helical" evidence="11">
    <location>
        <begin position="263"/>
        <end position="287"/>
    </location>
</feature>
<gene>
    <name evidence="14" type="ORF">TCAL_03357</name>
</gene>
<comment type="caution">
    <text evidence="14">The sequence shown here is derived from an EMBL/GenBank/DDBJ whole genome shotgun (WGS) entry which is preliminary data.</text>
</comment>
<dbReference type="Pfam" id="PF00654">
    <property type="entry name" value="Voltage_CLC"/>
    <property type="match status" value="1"/>
</dbReference>
<dbReference type="InterPro" id="IPR000644">
    <property type="entry name" value="CBS_dom"/>
</dbReference>
<keyword evidence="15" id="KW-1185">Reference proteome</keyword>
<evidence type="ECO:0000256" key="10">
    <source>
        <dbReference type="PROSITE-ProRule" id="PRU00703"/>
    </source>
</evidence>
<reference evidence="14 15" key="1">
    <citation type="journal article" date="2018" name="Nat. Ecol. Evol.">
        <title>Genomic signatures of mitonuclear coevolution across populations of Tigriopus californicus.</title>
        <authorList>
            <person name="Barreto F.S."/>
            <person name="Watson E.T."/>
            <person name="Lima T.G."/>
            <person name="Willett C.S."/>
            <person name="Edmands S."/>
            <person name="Li W."/>
            <person name="Burton R.S."/>
        </authorList>
    </citation>
    <scope>NUCLEOTIDE SEQUENCE [LARGE SCALE GENOMIC DNA]</scope>
    <source>
        <strain evidence="14 15">San Diego</strain>
    </source>
</reference>
<dbReference type="InterPro" id="IPR051280">
    <property type="entry name" value="Cl-channel/antiporter"/>
</dbReference>
<keyword evidence="5 11" id="KW-1133">Transmembrane helix</keyword>
<sequence>MAHRFVQWMRGHQPGPRIASENLNYLPHDLEDEGEDDESNFDEVDGWDKSFFQRGREYESAYVNHRYTDKELKILNSHQTLDYLPPDSVVYRKWLKSRPLGMEWDRWLVMGLIGVLVGALGSLLHQVIDIIGNTKWRLAQDFIRHDVFLTWVWVFGFSLIFLLLSTIMVVYIRPSAESSGMPELIGFLNGTLIRHIFNLKTLVVKFLSCAFAVASGMPVGPEGPMIHMGALIGAGVSQFKSVTLGIDMAVFERFRNSQDRRNFISAGAAAGIASAFGAPVGGLLFAMEEVSSYWDMRLSWQTFFCCMVSAFTTDLLDSAFHAFHYEGGFGHFKTDRYILFNIESGIDMNILAIIPCVILGVIGGGLGAGFTFFNLKIVRFRRYVHSKLSTETKVNLVKMAEPILILFITCTITVLLPNAYRCIPFTCVVPSGDKYPNLCSNLTDDTGDVTLETSVEFYNCPIHEYDIGNGSMYWNGSYNQAATLMFVTGENTIHHLFSRNTHLQFDYFPLFIMLIFYYFLACWSAGTAISSGLVVPMLLIGGLYGRMIGKLMVDIFGVPQEEFWEWIDPGAMALLGAVSFFGGVTRLTMSLTVIMVEMTNDIQFLLLIMITVLFAKWIGDFITHPFYHALLELKCIPYLEQDPVVLNRDGTRLNLELYQSSHVMRHPVRTIFQVEHVRKLAQLLLDTNHGGFPVIQKETNTYSGLITRSELIVLLMQYHDQMVNPPSETPSCPHIYVPSVPFPDISARMTRKIRRSDVMEFKLRAIVSHTLDAKSVIISPPEHGNSSVAGSGSSSSLSSSPSSPSSPSSSSTYPNEGLIASGPPSDLGLNQSHFMDLSDYVNTSGVSVPRDFSLQRTYIIFRSLGLRHLVVVNEKNAVEGIITRKDLMGFALEDRLVPIPEEMLRKPLQAIMLVWLVLFFTLGFFWCQKTAPRPYFGIYNRPGKWFYLKAIFIYLSIQWRKYQAKQKERSDARGNEQAGYGVSSCKDILSMERAQPLSNHPLAIDAILFSSSGKDGSYLVAAQARRQLRMNNTIFCLRIPSVGVLVHPKHPDTTMFTDCENSWHVEGLQMDLVDPMKKWKLSYQGPMLHQSKGTTHQVTLKAEYTSNFPYFDFDSDMDPWTIAKAMAREPWSKAYFENVRKAHQNHYEQLGEIHGSVKIDAIEYPLNLHVMRDHTHGSIRDWRLMHRYGIQSFTTENGFRGFLGTVCQPGTFSNLELGYVMTSDGQCAPVEEVDLPLWAHGEGGQHPEDFAFRFKAQGIWHEIQVKVLDSVEVFMGWEWEGRVLERFCRYTVDGVPGWGVSEWHFRHRGGRPKELAAKDPEYTQNVAKFPSGDE</sequence>
<evidence type="ECO:0000313" key="15">
    <source>
        <dbReference type="Proteomes" id="UP000318571"/>
    </source>
</evidence>
<evidence type="ECO:0000256" key="8">
    <source>
        <dbReference type="ARBA" id="ARBA00023136"/>
    </source>
</evidence>
<feature type="transmembrane region" description="Helical" evidence="11">
    <location>
        <begin position="396"/>
        <end position="416"/>
    </location>
</feature>
<keyword evidence="9 11" id="KW-0868">Chloride</keyword>
<protein>
    <recommendedName>
        <fullName evidence="11">Chloride channel protein</fullName>
    </recommendedName>
</protein>
<dbReference type="Gene3D" id="1.10.3080.10">
    <property type="entry name" value="Clc chloride channel"/>
    <property type="match status" value="1"/>
</dbReference>
<dbReference type="Pfam" id="PF00571">
    <property type="entry name" value="CBS"/>
    <property type="match status" value="2"/>
</dbReference>
<keyword evidence="4" id="KW-0677">Repeat</keyword>
<dbReference type="Gene3D" id="3.10.580.10">
    <property type="entry name" value="CBS-domain"/>
    <property type="match status" value="1"/>
</dbReference>
<evidence type="ECO:0000256" key="12">
    <source>
        <dbReference type="SAM" id="MobiDB-lite"/>
    </source>
</evidence>
<feature type="transmembrane region" description="Helical" evidence="11">
    <location>
        <begin position="507"/>
        <end position="540"/>
    </location>
</feature>
<dbReference type="GO" id="GO:0005254">
    <property type="term" value="F:chloride channel activity"/>
    <property type="evidence" value="ECO:0007669"/>
    <property type="project" value="UniProtKB-UniRule"/>
</dbReference>
<keyword evidence="6 11" id="KW-0406">Ion transport</keyword>
<keyword evidence="7 10" id="KW-0129">CBS domain</keyword>
<evidence type="ECO:0000256" key="7">
    <source>
        <dbReference type="ARBA" id="ARBA00023122"/>
    </source>
</evidence>
<evidence type="ECO:0000256" key="11">
    <source>
        <dbReference type="RuleBase" id="RU361221"/>
    </source>
</evidence>
<dbReference type="PANTHER" id="PTHR11689">
    <property type="entry name" value="CHLORIDE CHANNEL PROTEIN CLC FAMILY MEMBER"/>
    <property type="match status" value="1"/>
</dbReference>
<feature type="region of interest" description="Disordered" evidence="12">
    <location>
        <begin position="782"/>
        <end position="822"/>
    </location>
</feature>
<comment type="subcellular location">
    <subcellularLocation>
        <location evidence="1 11">Membrane</location>
        <topology evidence="1 11">Multi-pass membrane protein</topology>
    </subcellularLocation>
</comment>
<evidence type="ECO:0000259" key="13">
    <source>
        <dbReference type="PROSITE" id="PS51371"/>
    </source>
</evidence>
<keyword evidence="8 11" id="KW-0472">Membrane</keyword>
<comment type="similarity">
    <text evidence="11">Belongs to the chloride channel (TC 2.A.49) family.</text>
</comment>
<feature type="domain" description="CBS" evidence="13">
    <location>
        <begin position="664"/>
        <end position="721"/>
    </location>
</feature>
<feature type="transmembrane region" description="Helical" evidence="11">
    <location>
        <begin position="602"/>
        <end position="619"/>
    </location>
</feature>
<dbReference type="STRING" id="6832.A0A553P5P3"/>
<feature type="transmembrane region" description="Helical" evidence="11">
    <location>
        <begin position="107"/>
        <end position="128"/>
    </location>
</feature>
<dbReference type="InterPro" id="IPR046342">
    <property type="entry name" value="CBS_dom_sf"/>
</dbReference>
<evidence type="ECO:0000256" key="2">
    <source>
        <dbReference type="ARBA" id="ARBA00022448"/>
    </source>
</evidence>
<keyword evidence="2 11" id="KW-0813">Transport</keyword>
<dbReference type="SUPFAM" id="SSF54631">
    <property type="entry name" value="CBS-domain pair"/>
    <property type="match status" value="1"/>
</dbReference>
<dbReference type="SUPFAM" id="SSF81340">
    <property type="entry name" value="Clc chloride channel"/>
    <property type="match status" value="1"/>
</dbReference>
<feature type="domain" description="CBS" evidence="13">
    <location>
        <begin position="841"/>
        <end position="899"/>
    </location>
</feature>
<feature type="transmembrane region" description="Helical" evidence="11">
    <location>
        <begin position="148"/>
        <end position="172"/>
    </location>
</feature>
<feature type="transmembrane region" description="Helical" evidence="11">
    <location>
        <begin position="573"/>
        <end position="596"/>
    </location>
</feature>
<evidence type="ECO:0000256" key="3">
    <source>
        <dbReference type="ARBA" id="ARBA00022692"/>
    </source>
</evidence>
<evidence type="ECO:0000256" key="9">
    <source>
        <dbReference type="ARBA" id="ARBA00023214"/>
    </source>
</evidence>
<proteinExistence type="inferred from homology"/>
<dbReference type="PRINTS" id="PR00762">
    <property type="entry name" value="CLCHANNEL"/>
</dbReference>
<dbReference type="Proteomes" id="UP000318571">
    <property type="component" value="Chromosome 3"/>
</dbReference>
<evidence type="ECO:0000256" key="1">
    <source>
        <dbReference type="ARBA" id="ARBA00004141"/>
    </source>
</evidence>
<evidence type="ECO:0000313" key="14">
    <source>
        <dbReference type="EMBL" id="TRY73011.1"/>
    </source>
</evidence>
<feature type="compositionally biased region" description="Low complexity" evidence="12">
    <location>
        <begin position="786"/>
        <end position="811"/>
    </location>
</feature>
<dbReference type="PANTHER" id="PTHR11689:SF89">
    <property type="entry name" value="CHLORIDE CHANNEL PROTEIN"/>
    <property type="match status" value="1"/>
</dbReference>
<dbReference type="InterPro" id="IPR001807">
    <property type="entry name" value="ClC"/>
</dbReference>
<accession>A0A553P5P3</accession>
<comment type="caution">
    <text evidence="11">Lacks conserved residue(s) required for the propagation of feature annotation.</text>
</comment>